<evidence type="ECO:0000256" key="3">
    <source>
        <dbReference type="RuleBase" id="RU361235"/>
    </source>
</evidence>
<name>A0A1M4RW53_9ACTO</name>
<dbReference type="Gene3D" id="3.40.50.1820">
    <property type="entry name" value="alpha/beta hydrolase"/>
    <property type="match status" value="1"/>
</dbReference>
<organism evidence="6 7">
    <name type="scientific">Actinomyces glycerinitolerans</name>
    <dbReference type="NCBI Taxonomy" id="1892869"/>
    <lineage>
        <taxon>Bacteria</taxon>
        <taxon>Bacillati</taxon>
        <taxon>Actinomycetota</taxon>
        <taxon>Actinomycetes</taxon>
        <taxon>Actinomycetales</taxon>
        <taxon>Actinomycetaceae</taxon>
        <taxon>Actinomyces</taxon>
    </lineage>
</organism>
<evidence type="ECO:0000313" key="7">
    <source>
        <dbReference type="Proteomes" id="UP000184291"/>
    </source>
</evidence>
<gene>
    <name evidence="6" type="ORF">ACGLYG10_0095</name>
</gene>
<dbReference type="SUPFAM" id="SSF53474">
    <property type="entry name" value="alpha/beta-Hydrolases"/>
    <property type="match status" value="1"/>
</dbReference>
<dbReference type="Proteomes" id="UP000184291">
    <property type="component" value="Unassembled WGS sequence"/>
</dbReference>
<accession>A0A1M4RW53</accession>
<dbReference type="AlphaFoldDB" id="A0A1M4RW53"/>
<dbReference type="Pfam" id="PF00135">
    <property type="entry name" value="COesterase"/>
    <property type="match status" value="1"/>
</dbReference>
<dbReference type="OrthoDB" id="3199405at2"/>
<keyword evidence="7" id="KW-1185">Reference proteome</keyword>
<evidence type="ECO:0000256" key="1">
    <source>
        <dbReference type="ARBA" id="ARBA00005964"/>
    </source>
</evidence>
<keyword evidence="2 3" id="KW-0378">Hydrolase</keyword>
<dbReference type="InterPro" id="IPR002018">
    <property type="entry name" value="CarbesteraseB"/>
</dbReference>
<protein>
    <recommendedName>
        <fullName evidence="3">Carboxylic ester hydrolase</fullName>
        <ecNumber evidence="3">3.1.1.-</ecNumber>
    </recommendedName>
</protein>
<dbReference type="InterPro" id="IPR019826">
    <property type="entry name" value="Carboxylesterase_B_AS"/>
</dbReference>
<evidence type="ECO:0000256" key="4">
    <source>
        <dbReference type="SAM" id="MobiDB-lite"/>
    </source>
</evidence>
<dbReference type="InterPro" id="IPR029058">
    <property type="entry name" value="AB_hydrolase_fold"/>
</dbReference>
<dbReference type="GO" id="GO:0016787">
    <property type="term" value="F:hydrolase activity"/>
    <property type="evidence" value="ECO:0007669"/>
    <property type="project" value="UniProtKB-KW"/>
</dbReference>
<dbReference type="EMBL" id="FQTT01000001">
    <property type="protein sequence ID" value="SHE23897.1"/>
    <property type="molecule type" value="Genomic_DNA"/>
</dbReference>
<sequence>MTDARTQPVQHVASTPIAVPTGEAGPRVNTTAGPVRGVWRDIVSAPDRVGPDARYRRSAAFYGIPYAEAPVGERRFMAPIRREPWDEERAAVVPAATPQRGSIFTDPAIPEPSVPGDDFLTVNVFTPAPGDEDAQLPVLVWIHGGGWTSGSHNSPWYDGAAFNRDGVVTVSVAYRLGFDGYGYIPDSDAPYNRAVLDQVMALEWVRDNITRFGGDPGRVTIGGQSAGGGNCLVLLAAPRARGLFHGIISESGAVPDLPAARNADNAARMAAALGVEPTLAGYRSCSYDAVFAAQNAVSGTGEHIDDGGATAAGPDPVAAVAGVLAGIGEPDTGIPFSPTVDGEIVTAPIRQVLRRGDGAQVPVLAGSTTHDFAFAGLAYVEAMADRDPREVLIGGGMSEAMADRLLAAHPEHADAPHLVIGNLISDATFHIPLAGWFLARAEYAEAAGMGATGAGTSVTAAGTTNAGEDMGKATSAVDGPAGSYAYEFSYRCGPTGLATHCMEIPFAFDCLSEPYCEHTLGAAPPQALADAMHSAWVRFIETGEPGWEPWTGRSIGRRFGDNRSGALTVVEDRVIFDTDRDLAAGAR</sequence>
<dbReference type="RefSeq" id="WP_073327043.1">
    <property type="nucleotide sequence ID" value="NZ_FQTT01000001.1"/>
</dbReference>
<evidence type="ECO:0000313" key="6">
    <source>
        <dbReference type="EMBL" id="SHE23897.1"/>
    </source>
</evidence>
<feature type="compositionally biased region" description="Polar residues" evidence="4">
    <location>
        <begin position="1"/>
        <end position="13"/>
    </location>
</feature>
<dbReference type="PANTHER" id="PTHR11559">
    <property type="entry name" value="CARBOXYLESTERASE"/>
    <property type="match status" value="1"/>
</dbReference>
<proteinExistence type="inferred from homology"/>
<dbReference type="InterPro" id="IPR050309">
    <property type="entry name" value="Type-B_Carboxylest/Lipase"/>
</dbReference>
<dbReference type="PROSITE" id="PS00122">
    <property type="entry name" value="CARBOXYLESTERASE_B_1"/>
    <property type="match status" value="1"/>
</dbReference>
<reference evidence="7" key="1">
    <citation type="submission" date="2016-09" db="EMBL/GenBank/DDBJ databases">
        <authorList>
            <person name="Strepis N."/>
        </authorList>
    </citation>
    <scope>NUCLEOTIDE SEQUENCE [LARGE SCALE GENOMIC DNA]</scope>
</reference>
<feature type="region of interest" description="Disordered" evidence="4">
    <location>
        <begin position="1"/>
        <end position="32"/>
    </location>
</feature>
<evidence type="ECO:0000256" key="2">
    <source>
        <dbReference type="ARBA" id="ARBA00022801"/>
    </source>
</evidence>
<dbReference type="EC" id="3.1.1.-" evidence="3"/>
<comment type="similarity">
    <text evidence="1 3">Belongs to the type-B carboxylesterase/lipase family.</text>
</comment>
<dbReference type="STRING" id="1892869.ACGLYG10_0095"/>
<evidence type="ECO:0000259" key="5">
    <source>
        <dbReference type="Pfam" id="PF00135"/>
    </source>
</evidence>
<feature type="domain" description="Carboxylesterase type B" evidence="5">
    <location>
        <begin position="27"/>
        <end position="546"/>
    </location>
</feature>